<keyword evidence="1" id="KW-0812">Transmembrane</keyword>
<dbReference type="AlphaFoldDB" id="A0A4D7QKJ4"/>
<feature type="transmembrane region" description="Helical" evidence="1">
    <location>
        <begin position="35"/>
        <end position="55"/>
    </location>
</feature>
<evidence type="ECO:0000256" key="1">
    <source>
        <dbReference type="SAM" id="Phobius"/>
    </source>
</evidence>
<dbReference type="Proteomes" id="UP000298588">
    <property type="component" value="Chromosome"/>
</dbReference>
<keyword evidence="1" id="KW-0472">Membrane</keyword>
<sequence>MFSLLELIFNALMEIPIVACAVLGVFAAAVAGTFFGAWGAVPAGIGGFVLSYGLYRSIGRRKA</sequence>
<dbReference type="RefSeq" id="WP_137101456.1">
    <property type="nucleotide sequence ID" value="NZ_CP039865.1"/>
</dbReference>
<protein>
    <submittedName>
        <fullName evidence="2">Uncharacterized protein</fullName>
    </submittedName>
</protein>
<evidence type="ECO:0000313" key="2">
    <source>
        <dbReference type="EMBL" id="QCK88128.1"/>
    </source>
</evidence>
<accession>A0A4D7QKJ4</accession>
<name>A0A4D7QKJ4_9HYPH</name>
<dbReference type="KEGG" id="paqt:E8L99_21390"/>
<keyword evidence="1" id="KW-1133">Transmembrane helix</keyword>
<feature type="transmembrane region" description="Helical" evidence="1">
    <location>
        <begin position="7"/>
        <end position="29"/>
    </location>
</feature>
<keyword evidence="3" id="KW-1185">Reference proteome</keyword>
<gene>
    <name evidence="2" type="ORF">E8L99_21390</name>
</gene>
<organism evidence="2 3">
    <name type="scientific">Phreatobacter aquaticus</name>
    <dbReference type="NCBI Taxonomy" id="2570229"/>
    <lineage>
        <taxon>Bacteria</taxon>
        <taxon>Pseudomonadati</taxon>
        <taxon>Pseudomonadota</taxon>
        <taxon>Alphaproteobacteria</taxon>
        <taxon>Hyphomicrobiales</taxon>
        <taxon>Phreatobacteraceae</taxon>
        <taxon>Phreatobacter</taxon>
    </lineage>
</organism>
<evidence type="ECO:0000313" key="3">
    <source>
        <dbReference type="Proteomes" id="UP000298588"/>
    </source>
</evidence>
<dbReference type="EMBL" id="CP039865">
    <property type="protein sequence ID" value="QCK88128.1"/>
    <property type="molecule type" value="Genomic_DNA"/>
</dbReference>
<proteinExistence type="predicted"/>
<reference evidence="2 3" key="1">
    <citation type="submission" date="2019-04" db="EMBL/GenBank/DDBJ databases">
        <title>Phreatobacter aquaticus sp. nov.</title>
        <authorList>
            <person name="Choi A."/>
            <person name="Baek K."/>
        </authorList>
    </citation>
    <scope>NUCLEOTIDE SEQUENCE [LARGE SCALE GENOMIC DNA]</scope>
    <source>
        <strain evidence="2 3">NMCR1094</strain>
    </source>
</reference>